<protein>
    <submittedName>
        <fullName evidence="7">Thiol-disulfide oxidoreductase ResA</fullName>
    </submittedName>
</protein>
<dbReference type="InterPro" id="IPR050553">
    <property type="entry name" value="Thioredoxin_ResA/DsbE_sf"/>
</dbReference>
<dbReference type="GO" id="GO:0030313">
    <property type="term" value="C:cell envelope"/>
    <property type="evidence" value="ECO:0007669"/>
    <property type="project" value="UniProtKB-SubCell"/>
</dbReference>
<evidence type="ECO:0000256" key="1">
    <source>
        <dbReference type="ARBA" id="ARBA00004196"/>
    </source>
</evidence>
<gene>
    <name evidence="7" type="ORF">OPHB3_1177</name>
</gene>
<organism evidence="7 8">
    <name type="scientific">Oceanobacillus picturae</name>
    <dbReference type="NCBI Taxonomy" id="171693"/>
    <lineage>
        <taxon>Bacteria</taxon>
        <taxon>Bacillati</taxon>
        <taxon>Bacillota</taxon>
        <taxon>Bacilli</taxon>
        <taxon>Bacillales</taxon>
        <taxon>Bacillaceae</taxon>
        <taxon>Oceanobacillus</taxon>
    </lineage>
</organism>
<keyword evidence="5" id="KW-0676">Redox-active center</keyword>
<dbReference type="GO" id="GO:0017004">
    <property type="term" value="P:cytochrome complex assembly"/>
    <property type="evidence" value="ECO:0007669"/>
    <property type="project" value="UniProtKB-KW"/>
</dbReference>
<reference evidence="7 8" key="2">
    <citation type="journal article" date="2016" name="Genome Announc.">
        <title>Draft Genome Sequence of Oceanobacillus picturae Heshi-B3, Isolated from Fermented Rice Bran in a Traditional Japanese Seafood Dish.</title>
        <authorList>
            <person name="Akuzawa S."/>
            <person name="Nagaoka J."/>
            <person name="Kanekatsu M."/>
            <person name="Kanesaki Y."/>
            <person name="Suzuki T."/>
        </authorList>
    </citation>
    <scope>NUCLEOTIDE SEQUENCE [LARGE SCALE GENOMIC DNA]</scope>
    <source>
        <strain evidence="7 8">Heshi-B3</strain>
    </source>
</reference>
<proteinExistence type="predicted"/>
<keyword evidence="4" id="KW-1015">Disulfide bond</keyword>
<accession>A0A0U9HAV1</accession>
<dbReference type="InterPro" id="IPR013766">
    <property type="entry name" value="Thioredoxin_domain"/>
</dbReference>
<dbReference type="PANTHER" id="PTHR42852">
    <property type="entry name" value="THIOL:DISULFIDE INTERCHANGE PROTEIN DSBE"/>
    <property type="match status" value="1"/>
</dbReference>
<dbReference type="GO" id="GO:0016209">
    <property type="term" value="F:antioxidant activity"/>
    <property type="evidence" value="ECO:0007669"/>
    <property type="project" value="InterPro"/>
</dbReference>
<evidence type="ECO:0000256" key="5">
    <source>
        <dbReference type="ARBA" id="ARBA00023284"/>
    </source>
</evidence>
<evidence type="ECO:0000256" key="3">
    <source>
        <dbReference type="ARBA" id="ARBA00022968"/>
    </source>
</evidence>
<evidence type="ECO:0000256" key="2">
    <source>
        <dbReference type="ARBA" id="ARBA00022748"/>
    </source>
</evidence>
<dbReference type="RefSeq" id="WP_058949716.1">
    <property type="nucleotide sequence ID" value="NZ_BBXV01000013.1"/>
</dbReference>
<evidence type="ECO:0000313" key="7">
    <source>
        <dbReference type="EMBL" id="GAQ17252.1"/>
    </source>
</evidence>
<dbReference type="PANTHER" id="PTHR42852:SF6">
    <property type="entry name" value="THIOL:DISULFIDE INTERCHANGE PROTEIN DSBE"/>
    <property type="match status" value="1"/>
</dbReference>
<keyword evidence="3" id="KW-0735">Signal-anchor</keyword>
<dbReference type="InterPro" id="IPR000866">
    <property type="entry name" value="AhpC/TSA"/>
</dbReference>
<evidence type="ECO:0000256" key="4">
    <source>
        <dbReference type="ARBA" id="ARBA00023157"/>
    </source>
</evidence>
<feature type="domain" description="Thioredoxin" evidence="6">
    <location>
        <begin position="51"/>
        <end position="189"/>
    </location>
</feature>
<dbReference type="CDD" id="cd02966">
    <property type="entry name" value="TlpA_like_family"/>
    <property type="match status" value="1"/>
</dbReference>
<reference evidence="8" key="1">
    <citation type="submission" date="2015-07" db="EMBL/GenBank/DDBJ databases">
        <title>Draft Genome Sequence of Oceanobacillus picturae Heshi-B3 that Was Isolated from Fermented Rice Bran with Aging Salted Mackerel, Which Was Named Heshiko as Traditional Fermented Seafood in Japan.</title>
        <authorList>
            <person name="Akuzawa S."/>
            <person name="Nakagawa J."/>
            <person name="Kanekatsu T."/>
            <person name="Kanesaki Y."/>
            <person name="Suzuki T."/>
        </authorList>
    </citation>
    <scope>NUCLEOTIDE SEQUENCE [LARGE SCALE GENOMIC DNA]</scope>
    <source>
        <strain evidence="8">Heshi-B3</strain>
    </source>
</reference>
<dbReference type="Pfam" id="PF00578">
    <property type="entry name" value="AhpC-TSA"/>
    <property type="match status" value="1"/>
</dbReference>
<dbReference type="Gene3D" id="3.40.30.10">
    <property type="entry name" value="Glutaredoxin"/>
    <property type="match status" value="1"/>
</dbReference>
<dbReference type="PROSITE" id="PS00194">
    <property type="entry name" value="THIOREDOXIN_1"/>
    <property type="match status" value="1"/>
</dbReference>
<keyword evidence="3" id="KW-0812">Transmembrane</keyword>
<keyword evidence="2" id="KW-0201">Cytochrome c-type biogenesis</keyword>
<dbReference type="InterPro" id="IPR036249">
    <property type="entry name" value="Thioredoxin-like_sf"/>
</dbReference>
<evidence type="ECO:0000259" key="6">
    <source>
        <dbReference type="PROSITE" id="PS51352"/>
    </source>
</evidence>
<comment type="caution">
    <text evidence="7">The sequence shown here is derived from an EMBL/GenBank/DDBJ whole genome shotgun (WGS) entry which is preliminary data.</text>
</comment>
<dbReference type="SUPFAM" id="SSF52833">
    <property type="entry name" value="Thioredoxin-like"/>
    <property type="match status" value="1"/>
</dbReference>
<name>A0A0U9HAV1_9BACI</name>
<evidence type="ECO:0000313" key="8">
    <source>
        <dbReference type="Proteomes" id="UP000052946"/>
    </source>
</evidence>
<dbReference type="PROSITE" id="PS51352">
    <property type="entry name" value="THIOREDOXIN_2"/>
    <property type="match status" value="1"/>
</dbReference>
<comment type="subcellular location">
    <subcellularLocation>
        <location evidence="1">Cell envelope</location>
    </subcellularLocation>
</comment>
<dbReference type="InterPro" id="IPR017937">
    <property type="entry name" value="Thioredoxin_CS"/>
</dbReference>
<dbReference type="GO" id="GO:0016491">
    <property type="term" value="F:oxidoreductase activity"/>
    <property type="evidence" value="ECO:0007669"/>
    <property type="project" value="InterPro"/>
</dbReference>
<dbReference type="AlphaFoldDB" id="A0A0U9HAV1"/>
<dbReference type="EMBL" id="BBXV01000013">
    <property type="protein sequence ID" value="GAQ17252.1"/>
    <property type="molecule type" value="Genomic_DNA"/>
</dbReference>
<dbReference type="OrthoDB" id="25753at2"/>
<sequence>MKRILFLVFAISIVIGSVYNLMLADKEAEHSKGLYNGEESVEVSGTVPLSVNVGDKAPDFELKTLDGKQVRLSDYRGERVLLNFWSTWCPPCRQEMPDMQQFFQDQDPVILAVNLTDTEVNQKTVREFIEEFGVTFPVLLDEKAKVSQLYRIQPIPTTYFIDAEGKIRYKAFGALTYEQMIQEYEKLSETSK</sequence>
<dbReference type="Proteomes" id="UP000052946">
    <property type="component" value="Unassembled WGS sequence"/>
</dbReference>